<name>A0A1R2ARU1_9CILI</name>
<dbReference type="InterPro" id="IPR032396">
    <property type="entry name" value="SAS-6_N"/>
</dbReference>
<dbReference type="Pfam" id="PF16531">
    <property type="entry name" value="SAS-6_N"/>
    <property type="match status" value="1"/>
</dbReference>
<feature type="domain" description="Spindle assembly abnormal protein 6 N-terminal" evidence="1">
    <location>
        <begin position="28"/>
        <end position="156"/>
    </location>
</feature>
<organism evidence="2 3">
    <name type="scientific">Stentor coeruleus</name>
    <dbReference type="NCBI Taxonomy" id="5963"/>
    <lineage>
        <taxon>Eukaryota</taxon>
        <taxon>Sar</taxon>
        <taxon>Alveolata</taxon>
        <taxon>Ciliophora</taxon>
        <taxon>Postciliodesmatophora</taxon>
        <taxon>Heterotrichea</taxon>
        <taxon>Heterotrichida</taxon>
        <taxon>Stentoridae</taxon>
        <taxon>Stentor</taxon>
    </lineage>
</organism>
<dbReference type="EMBL" id="MPUH01001552">
    <property type="protein sequence ID" value="OMJ67165.1"/>
    <property type="molecule type" value="Genomic_DNA"/>
</dbReference>
<dbReference type="Proteomes" id="UP000187209">
    <property type="component" value="Unassembled WGS sequence"/>
</dbReference>
<keyword evidence="3" id="KW-1185">Reference proteome</keyword>
<comment type="caution">
    <text evidence="2">The sequence shown here is derived from an EMBL/GenBank/DDBJ whole genome shotgun (WGS) entry which is preliminary data.</text>
</comment>
<sequence>MADSEYVEDLPEPADPSLKNGHKLVLFQRIPIELRIQEEGQPSQVGKMIEVDCKLLAFYRSKNLLEVRLELTSEADMFFNYSHFLNADNFRGTQQEHKLLVNLTDYPDMLERLLTSCANKPQEFISIFTMRRNGWARLDFVQNLKCKFLELLTCDFIISKQDEIRENVMYRYEHAKWEFAMETKRVKEVTKFVKHNCPSVLQKVVPKKVAKVT</sequence>
<dbReference type="PANTHER" id="PTHR34230">
    <property type="entry name" value="ASSEMBLY ABNORMAL PROTEIN 6, PUTATIVE-RELATED"/>
    <property type="match status" value="1"/>
</dbReference>
<dbReference type="OrthoDB" id="49058at2759"/>
<accession>A0A1R2ARU1</accession>
<evidence type="ECO:0000313" key="3">
    <source>
        <dbReference type="Proteomes" id="UP000187209"/>
    </source>
</evidence>
<dbReference type="InterPro" id="IPR038558">
    <property type="entry name" value="SAS-6_N_sf"/>
</dbReference>
<dbReference type="AlphaFoldDB" id="A0A1R2ARU1"/>
<evidence type="ECO:0000313" key="2">
    <source>
        <dbReference type="EMBL" id="OMJ67165.1"/>
    </source>
</evidence>
<dbReference type="Gene3D" id="2.170.210.20">
    <property type="entry name" value="Spindle assembly abnormal protein 6, N-terminal domain"/>
    <property type="match status" value="1"/>
</dbReference>
<gene>
    <name evidence="2" type="ORF">SteCoe_35745</name>
</gene>
<dbReference type="PANTHER" id="PTHR34230:SF2">
    <property type="entry name" value="SPINDLE ASSEMBLY ABNORMAL PROTEIN 6 N-TERMINAL DOMAIN-CONTAINING PROTEIN"/>
    <property type="match status" value="1"/>
</dbReference>
<reference evidence="2 3" key="1">
    <citation type="submission" date="2016-11" db="EMBL/GenBank/DDBJ databases">
        <title>The macronuclear genome of Stentor coeruleus: a giant cell with tiny introns.</title>
        <authorList>
            <person name="Slabodnick M."/>
            <person name="Ruby J.G."/>
            <person name="Reiff S.B."/>
            <person name="Swart E.C."/>
            <person name="Gosai S."/>
            <person name="Prabakaran S."/>
            <person name="Witkowska E."/>
            <person name="Larue G.E."/>
            <person name="Fisher S."/>
            <person name="Freeman R.M."/>
            <person name="Gunawardena J."/>
            <person name="Chu W."/>
            <person name="Stover N.A."/>
            <person name="Gregory B.D."/>
            <person name="Nowacki M."/>
            <person name="Derisi J."/>
            <person name="Roy S.W."/>
            <person name="Marshall W.F."/>
            <person name="Sood P."/>
        </authorList>
    </citation>
    <scope>NUCLEOTIDE SEQUENCE [LARGE SCALE GENOMIC DNA]</scope>
    <source>
        <strain evidence="2">WM001</strain>
    </source>
</reference>
<evidence type="ECO:0000259" key="1">
    <source>
        <dbReference type="Pfam" id="PF16531"/>
    </source>
</evidence>
<proteinExistence type="predicted"/>
<protein>
    <recommendedName>
        <fullName evidence="1">Spindle assembly abnormal protein 6 N-terminal domain-containing protein</fullName>
    </recommendedName>
</protein>